<dbReference type="CDD" id="cd18084">
    <property type="entry name" value="RsmE-like"/>
    <property type="match status" value="1"/>
</dbReference>
<dbReference type="Gene3D" id="3.40.1280.10">
    <property type="match status" value="1"/>
</dbReference>
<dbReference type="PANTHER" id="PTHR30027:SF3">
    <property type="entry name" value="16S RRNA (URACIL(1498)-N(3))-METHYLTRANSFERASE"/>
    <property type="match status" value="1"/>
</dbReference>
<dbReference type="InterPro" id="IPR046886">
    <property type="entry name" value="RsmE_MTase_dom"/>
</dbReference>
<dbReference type="Proteomes" id="UP000182783">
    <property type="component" value="Unassembled WGS sequence"/>
</dbReference>
<evidence type="ECO:0000313" key="16">
    <source>
        <dbReference type="Proteomes" id="UP000182783"/>
    </source>
</evidence>
<evidence type="ECO:0000256" key="4">
    <source>
        <dbReference type="ARBA" id="ARBA00013673"/>
    </source>
</evidence>
<evidence type="ECO:0000313" key="15">
    <source>
        <dbReference type="EMBL" id="SDM69580.1"/>
    </source>
</evidence>
<dbReference type="Pfam" id="PF20260">
    <property type="entry name" value="PUA_4"/>
    <property type="match status" value="1"/>
</dbReference>
<accession>A0A1G9VBX9</accession>
<feature type="domain" description="Ribosomal RNA small subunit methyltransferase E PUA-like" evidence="14">
    <location>
        <begin position="28"/>
        <end position="74"/>
    </location>
</feature>
<protein>
    <recommendedName>
        <fullName evidence="4 12">Ribosomal RNA small subunit methyltransferase E</fullName>
        <ecNumber evidence="3 12">2.1.1.193</ecNumber>
    </recommendedName>
</protein>
<evidence type="ECO:0000259" key="13">
    <source>
        <dbReference type="Pfam" id="PF04452"/>
    </source>
</evidence>
<evidence type="ECO:0000256" key="11">
    <source>
        <dbReference type="ARBA" id="ARBA00047944"/>
    </source>
</evidence>
<keyword evidence="8 12" id="KW-0808">Transferase</keyword>
<dbReference type="NCBIfam" id="TIGR00046">
    <property type="entry name" value="RsmE family RNA methyltransferase"/>
    <property type="match status" value="1"/>
</dbReference>
<feature type="domain" description="Ribosomal RNA small subunit methyltransferase E methyltransferase" evidence="13">
    <location>
        <begin position="84"/>
        <end position="254"/>
    </location>
</feature>
<dbReference type="SUPFAM" id="SSF88697">
    <property type="entry name" value="PUA domain-like"/>
    <property type="match status" value="1"/>
</dbReference>
<dbReference type="PANTHER" id="PTHR30027">
    <property type="entry name" value="RIBOSOMAL RNA SMALL SUBUNIT METHYLTRANSFERASE E"/>
    <property type="match status" value="1"/>
</dbReference>
<dbReference type="PIRSF" id="PIRSF015601">
    <property type="entry name" value="MTase_slr0722"/>
    <property type="match status" value="1"/>
</dbReference>
<dbReference type="GO" id="GO:0070475">
    <property type="term" value="P:rRNA base methylation"/>
    <property type="evidence" value="ECO:0007669"/>
    <property type="project" value="TreeGrafter"/>
</dbReference>
<keyword evidence="6 12" id="KW-0698">rRNA processing</keyword>
<keyword evidence="5 12" id="KW-0963">Cytoplasm</keyword>
<evidence type="ECO:0000256" key="10">
    <source>
        <dbReference type="ARBA" id="ARBA00025699"/>
    </source>
</evidence>
<evidence type="ECO:0000256" key="9">
    <source>
        <dbReference type="ARBA" id="ARBA00022691"/>
    </source>
</evidence>
<dbReference type="GO" id="GO:0070042">
    <property type="term" value="F:rRNA (uridine-N3-)-methyltransferase activity"/>
    <property type="evidence" value="ECO:0007669"/>
    <property type="project" value="TreeGrafter"/>
</dbReference>
<keyword evidence="9 12" id="KW-0949">S-adenosyl-L-methionine</keyword>
<evidence type="ECO:0000256" key="1">
    <source>
        <dbReference type="ARBA" id="ARBA00004496"/>
    </source>
</evidence>
<evidence type="ECO:0000259" key="14">
    <source>
        <dbReference type="Pfam" id="PF20260"/>
    </source>
</evidence>
<dbReference type="SUPFAM" id="SSF75217">
    <property type="entry name" value="alpha/beta knot"/>
    <property type="match status" value="1"/>
</dbReference>
<comment type="similarity">
    <text evidence="2 12">Belongs to the RNA methyltransferase RsmE family.</text>
</comment>
<dbReference type="InterPro" id="IPR046887">
    <property type="entry name" value="RsmE_PUA-like"/>
</dbReference>
<gene>
    <name evidence="15" type="ORF">SAMN05216191_116120</name>
</gene>
<evidence type="ECO:0000256" key="3">
    <source>
        <dbReference type="ARBA" id="ARBA00012328"/>
    </source>
</evidence>
<dbReference type="AlphaFoldDB" id="A0A1G9VBX9"/>
<name>A0A1G9VBX9_9BACL</name>
<evidence type="ECO:0000256" key="2">
    <source>
        <dbReference type="ARBA" id="ARBA00005528"/>
    </source>
</evidence>
<evidence type="ECO:0000256" key="5">
    <source>
        <dbReference type="ARBA" id="ARBA00022490"/>
    </source>
</evidence>
<keyword evidence="7 12" id="KW-0489">Methyltransferase</keyword>
<organism evidence="15 16">
    <name type="scientific">Paenibacillus jilunlii</name>
    <dbReference type="NCBI Taxonomy" id="682956"/>
    <lineage>
        <taxon>Bacteria</taxon>
        <taxon>Bacillati</taxon>
        <taxon>Bacillota</taxon>
        <taxon>Bacilli</taxon>
        <taxon>Bacillales</taxon>
        <taxon>Paenibacillaceae</taxon>
        <taxon>Paenibacillus</taxon>
    </lineage>
</organism>
<comment type="function">
    <text evidence="10 12">Specifically methylates the N3 position of the uracil ring of uridine 1498 (m3U1498) in 16S rRNA. Acts on the fully assembled 30S ribosomal subunit.</text>
</comment>
<comment type="subcellular location">
    <subcellularLocation>
        <location evidence="1 12">Cytoplasm</location>
    </subcellularLocation>
</comment>
<evidence type="ECO:0000256" key="6">
    <source>
        <dbReference type="ARBA" id="ARBA00022552"/>
    </source>
</evidence>
<dbReference type="InterPro" id="IPR006700">
    <property type="entry name" value="RsmE"/>
</dbReference>
<evidence type="ECO:0000256" key="8">
    <source>
        <dbReference type="ARBA" id="ARBA00022679"/>
    </source>
</evidence>
<dbReference type="Gene3D" id="2.40.240.20">
    <property type="entry name" value="Hypothetical PUA domain-like, domain 1"/>
    <property type="match status" value="1"/>
</dbReference>
<dbReference type="InterPro" id="IPR029028">
    <property type="entry name" value="Alpha/beta_knot_MTases"/>
</dbReference>
<dbReference type="InterPro" id="IPR015947">
    <property type="entry name" value="PUA-like_sf"/>
</dbReference>
<dbReference type="GO" id="GO:0005737">
    <property type="term" value="C:cytoplasm"/>
    <property type="evidence" value="ECO:0007669"/>
    <property type="project" value="UniProtKB-SubCell"/>
</dbReference>
<sequence>MLNKGQDDENMQRYFVTPEQFQPDTVVISGEDARHIAKVMRGKAGDKLIVSDGVSREALVEIAGIEPGEVTANIVELLDMTHEPRIKITVAQSLPKGDKLETVIQKCTEIGAVAFVPFLSERTIVQYDERKESKRLERWRKICKEAAEQAHRNIVPEVHSPLSWKLLLKSFSGYDAVYFCYEKEEGLQLRSAAAPWLSALPPQSPGRVLVIVGPEGGFSPEECLAAEEAGAVSVGLGRRILRCETAGMVAAACILYESGEMGELEQCHP</sequence>
<dbReference type="EMBL" id="FNGM01000016">
    <property type="protein sequence ID" value="SDM69580.1"/>
    <property type="molecule type" value="Genomic_DNA"/>
</dbReference>
<proteinExistence type="inferred from homology"/>
<dbReference type="EC" id="2.1.1.193" evidence="3 12"/>
<dbReference type="InterPro" id="IPR029026">
    <property type="entry name" value="tRNA_m1G_MTases_N"/>
</dbReference>
<reference evidence="15 16" key="1">
    <citation type="submission" date="2016-10" db="EMBL/GenBank/DDBJ databases">
        <authorList>
            <person name="de Groot N.N."/>
        </authorList>
    </citation>
    <scope>NUCLEOTIDE SEQUENCE [LARGE SCALE GENOMIC DNA]</scope>
    <source>
        <strain evidence="15 16">CGMCC 1.10239</strain>
    </source>
</reference>
<evidence type="ECO:0000256" key="12">
    <source>
        <dbReference type="PIRNR" id="PIRNR015601"/>
    </source>
</evidence>
<comment type="catalytic activity">
    <reaction evidence="11 12">
        <text>uridine(1498) in 16S rRNA + S-adenosyl-L-methionine = N(3)-methyluridine(1498) in 16S rRNA + S-adenosyl-L-homocysteine + H(+)</text>
        <dbReference type="Rhea" id="RHEA:42920"/>
        <dbReference type="Rhea" id="RHEA-COMP:10283"/>
        <dbReference type="Rhea" id="RHEA-COMP:10284"/>
        <dbReference type="ChEBI" id="CHEBI:15378"/>
        <dbReference type="ChEBI" id="CHEBI:57856"/>
        <dbReference type="ChEBI" id="CHEBI:59789"/>
        <dbReference type="ChEBI" id="CHEBI:65315"/>
        <dbReference type="ChEBI" id="CHEBI:74502"/>
        <dbReference type="EC" id="2.1.1.193"/>
    </reaction>
</comment>
<dbReference type="Pfam" id="PF04452">
    <property type="entry name" value="Methyltrans_RNA"/>
    <property type="match status" value="1"/>
</dbReference>
<evidence type="ECO:0000256" key="7">
    <source>
        <dbReference type="ARBA" id="ARBA00022603"/>
    </source>
</evidence>